<protein>
    <submittedName>
        <fullName evidence="16">Methyl-accepting chemotaxis protein</fullName>
    </submittedName>
</protein>
<evidence type="ECO:0000256" key="6">
    <source>
        <dbReference type="ARBA" id="ARBA00022692"/>
    </source>
</evidence>
<evidence type="ECO:0000256" key="9">
    <source>
        <dbReference type="ARBA" id="ARBA00023224"/>
    </source>
</evidence>
<dbReference type="CDD" id="cd11386">
    <property type="entry name" value="MCP_signal"/>
    <property type="match status" value="1"/>
</dbReference>
<dbReference type="InterPro" id="IPR035965">
    <property type="entry name" value="PAS-like_dom_sf"/>
</dbReference>
<keyword evidence="6 12" id="KW-0812">Transmembrane</keyword>
<evidence type="ECO:0000259" key="14">
    <source>
        <dbReference type="PROSITE" id="PS50112"/>
    </source>
</evidence>
<feature type="domain" description="T-SNARE coiled-coil homology" evidence="15">
    <location>
        <begin position="432"/>
        <end position="494"/>
    </location>
</feature>
<feature type="transmembrane region" description="Helical" evidence="12">
    <location>
        <begin position="149"/>
        <end position="164"/>
    </location>
</feature>
<dbReference type="EMBL" id="CP101717">
    <property type="protein sequence ID" value="WLD58828.1"/>
    <property type="molecule type" value="Genomic_DNA"/>
</dbReference>
<dbReference type="PANTHER" id="PTHR32089">
    <property type="entry name" value="METHYL-ACCEPTING CHEMOTAXIS PROTEIN MCPB"/>
    <property type="match status" value="1"/>
</dbReference>
<evidence type="ECO:0000256" key="1">
    <source>
        <dbReference type="ARBA" id="ARBA00004429"/>
    </source>
</evidence>
<name>A0AB38YI88_9GAMM</name>
<feature type="domain" description="Methyl-accepting transducer" evidence="13">
    <location>
        <begin position="245"/>
        <end position="481"/>
    </location>
</feature>
<keyword evidence="8 12" id="KW-0472">Membrane</keyword>
<dbReference type="Gene3D" id="1.10.287.950">
    <property type="entry name" value="Methyl-accepting chemotaxis protein"/>
    <property type="match status" value="1"/>
</dbReference>
<dbReference type="GO" id="GO:0007165">
    <property type="term" value="P:signal transduction"/>
    <property type="evidence" value="ECO:0007669"/>
    <property type="project" value="UniProtKB-KW"/>
</dbReference>
<dbReference type="PROSITE" id="PS50192">
    <property type="entry name" value="T_SNARE"/>
    <property type="match status" value="1"/>
</dbReference>
<evidence type="ECO:0000256" key="3">
    <source>
        <dbReference type="ARBA" id="ARBA00022481"/>
    </source>
</evidence>
<dbReference type="AlphaFoldDB" id="A0AB38YI88"/>
<dbReference type="PROSITE" id="PS50111">
    <property type="entry name" value="CHEMOTAXIS_TRANSDUC_2"/>
    <property type="match status" value="1"/>
</dbReference>
<evidence type="ECO:0000256" key="8">
    <source>
        <dbReference type="ARBA" id="ARBA00023136"/>
    </source>
</evidence>
<evidence type="ECO:0000259" key="13">
    <source>
        <dbReference type="PROSITE" id="PS50111"/>
    </source>
</evidence>
<dbReference type="CDD" id="cd00130">
    <property type="entry name" value="PAS"/>
    <property type="match status" value="1"/>
</dbReference>
<evidence type="ECO:0000256" key="10">
    <source>
        <dbReference type="ARBA" id="ARBA00029447"/>
    </source>
</evidence>
<keyword evidence="2" id="KW-1003">Cell membrane</keyword>
<sequence>MRKNLPVTDHERTFKPSERLVSTTDLKGKITHCNDAFVDISGFTREELIGSPHNIVRHPDMPPQAYEVMWEHLKAGKPWMGLVKNRSKNGDFYWVDAYVTPVTEQGRVIGYESVRSCPRREDIARAEKLYRSINARGVRVRPAWQKPKLMLPLAASLLFLALLITTTPTLALTIGLVSAVAFSIWAQWQQNTLSKKLSALTEHAYKHPLAVSSYTDDSGVSGALQVALLSEQAHLRTVLTRIEDAAYRVKTSSDDGLLMSRESTQVIEQQQQETDQVAAAMNEMTATINEVAGHVQQTAQSASESNQLARNGRKVAVSTRQAIEHLRDTVANISNSVSELSEQTLLITKAAQMIEQIADQTNLLALNAAIEAARAGEQGRGFAVVADEVRQLAQRTQGSTQEIQTIIKDLTAKAKVAVSTADSGKSDAENGLSQVVETESMLMGISDAVQSITDMATQMAAAVEEQSQVAEDINKQVVSIAGMAGDSMGKANAASDSVLHIQEVAANLNEIVLRFQR</sequence>
<dbReference type="SMART" id="SM00091">
    <property type="entry name" value="PAS"/>
    <property type="match status" value="1"/>
</dbReference>
<evidence type="ECO:0000313" key="16">
    <source>
        <dbReference type="EMBL" id="WLD58828.1"/>
    </source>
</evidence>
<accession>A0AB38YI88</accession>
<evidence type="ECO:0000256" key="11">
    <source>
        <dbReference type="PROSITE-ProRule" id="PRU00284"/>
    </source>
</evidence>
<comment type="similarity">
    <text evidence="10">Belongs to the methyl-accepting chemotaxis (MCP) protein family.</text>
</comment>
<dbReference type="PANTHER" id="PTHR32089:SF74">
    <property type="entry name" value="METHYL-ACCEPTING CHEMOTAXIS PROTEIN AER"/>
    <property type="match status" value="1"/>
</dbReference>
<evidence type="ECO:0000256" key="7">
    <source>
        <dbReference type="ARBA" id="ARBA00022989"/>
    </source>
</evidence>
<dbReference type="Gene3D" id="3.30.450.20">
    <property type="entry name" value="PAS domain"/>
    <property type="match status" value="1"/>
</dbReference>
<keyword evidence="3" id="KW-0488">Methylation</keyword>
<feature type="domain" description="PAS" evidence="14">
    <location>
        <begin position="25"/>
        <end position="76"/>
    </location>
</feature>
<evidence type="ECO:0000256" key="12">
    <source>
        <dbReference type="SAM" id="Phobius"/>
    </source>
</evidence>
<keyword evidence="4" id="KW-0145">Chemotaxis</keyword>
<reference evidence="16" key="1">
    <citation type="submission" date="2022-07" db="EMBL/GenBank/DDBJ databases">
        <title>Complete genome sequence of Salinispirillum sp. LH10-3-1 capable of multiple carbohydrate inversion isolated from a soda lake.</title>
        <authorList>
            <person name="Liu J."/>
            <person name="Zhai Y."/>
            <person name="Zhang H."/>
            <person name="Yang H."/>
            <person name="Qu J."/>
            <person name="Li J."/>
        </authorList>
    </citation>
    <scope>NUCLEOTIDE SEQUENCE</scope>
    <source>
        <strain evidence="16">LH 10-3-1</strain>
    </source>
</reference>
<dbReference type="SUPFAM" id="SSF55785">
    <property type="entry name" value="PYP-like sensor domain (PAS domain)"/>
    <property type="match status" value="1"/>
</dbReference>
<evidence type="ECO:0000256" key="2">
    <source>
        <dbReference type="ARBA" id="ARBA00022475"/>
    </source>
</evidence>
<dbReference type="SMART" id="SM00283">
    <property type="entry name" value="MA"/>
    <property type="match status" value="1"/>
</dbReference>
<keyword evidence="7 12" id="KW-1133">Transmembrane helix</keyword>
<gene>
    <name evidence="16" type="ORF">NFC81_03290</name>
</gene>
<dbReference type="InterPro" id="IPR004090">
    <property type="entry name" value="Chemotax_Me-accpt_rcpt"/>
</dbReference>
<comment type="subcellular location">
    <subcellularLocation>
        <location evidence="1">Cell inner membrane</location>
        <topology evidence="1">Multi-pass membrane protein</topology>
    </subcellularLocation>
</comment>
<dbReference type="RefSeq" id="WP_304996114.1">
    <property type="nucleotide sequence ID" value="NZ_CP101717.1"/>
</dbReference>
<dbReference type="NCBIfam" id="TIGR00229">
    <property type="entry name" value="sensory_box"/>
    <property type="match status" value="1"/>
</dbReference>
<dbReference type="FunFam" id="1.10.287.950:FF:000001">
    <property type="entry name" value="Methyl-accepting chemotaxis sensory transducer"/>
    <property type="match status" value="1"/>
</dbReference>
<dbReference type="FunFam" id="3.30.450.20:FF:000046">
    <property type="entry name" value="Aerotaxis sensor receptor"/>
    <property type="match status" value="1"/>
</dbReference>
<dbReference type="InterPro" id="IPR000727">
    <property type="entry name" value="T_SNARE_dom"/>
</dbReference>
<keyword evidence="9 11" id="KW-0807">Transducer</keyword>
<dbReference type="InterPro" id="IPR013655">
    <property type="entry name" value="PAS_fold_3"/>
</dbReference>
<evidence type="ECO:0000256" key="4">
    <source>
        <dbReference type="ARBA" id="ARBA00022500"/>
    </source>
</evidence>
<proteinExistence type="inferred from homology"/>
<dbReference type="InterPro" id="IPR004089">
    <property type="entry name" value="MCPsignal_dom"/>
</dbReference>
<dbReference type="PROSITE" id="PS50112">
    <property type="entry name" value="PAS"/>
    <property type="match status" value="1"/>
</dbReference>
<evidence type="ECO:0000259" key="15">
    <source>
        <dbReference type="PROSITE" id="PS50192"/>
    </source>
</evidence>
<dbReference type="GO" id="GO:0005886">
    <property type="term" value="C:plasma membrane"/>
    <property type="evidence" value="ECO:0007669"/>
    <property type="project" value="UniProtKB-SubCell"/>
</dbReference>
<dbReference type="PRINTS" id="PR00260">
    <property type="entry name" value="CHEMTRNSDUCR"/>
</dbReference>
<dbReference type="Pfam" id="PF00015">
    <property type="entry name" value="MCPsignal"/>
    <property type="match status" value="1"/>
</dbReference>
<organism evidence="16">
    <name type="scientific">Salinispirillum sp. LH 10-3-1</name>
    <dbReference type="NCBI Taxonomy" id="2952525"/>
    <lineage>
        <taxon>Bacteria</taxon>
        <taxon>Pseudomonadati</taxon>
        <taxon>Pseudomonadota</taxon>
        <taxon>Gammaproteobacteria</taxon>
        <taxon>Oceanospirillales</taxon>
        <taxon>Saccharospirillaceae</taxon>
        <taxon>Salinispirillum</taxon>
    </lineage>
</organism>
<dbReference type="GO" id="GO:0004888">
    <property type="term" value="F:transmembrane signaling receptor activity"/>
    <property type="evidence" value="ECO:0007669"/>
    <property type="project" value="InterPro"/>
</dbReference>
<dbReference type="InterPro" id="IPR000014">
    <property type="entry name" value="PAS"/>
</dbReference>
<evidence type="ECO:0000256" key="5">
    <source>
        <dbReference type="ARBA" id="ARBA00022519"/>
    </source>
</evidence>
<dbReference type="SUPFAM" id="SSF58104">
    <property type="entry name" value="Methyl-accepting chemotaxis protein (MCP) signaling domain"/>
    <property type="match status" value="1"/>
</dbReference>
<dbReference type="GO" id="GO:0052131">
    <property type="term" value="P:positive aerotaxis"/>
    <property type="evidence" value="ECO:0007669"/>
    <property type="project" value="UniProtKB-ARBA"/>
</dbReference>
<keyword evidence="5" id="KW-0997">Cell inner membrane</keyword>
<dbReference type="Pfam" id="PF08447">
    <property type="entry name" value="PAS_3"/>
    <property type="match status" value="1"/>
</dbReference>